<evidence type="ECO:0000256" key="1">
    <source>
        <dbReference type="ARBA" id="ARBA00004339"/>
    </source>
</evidence>
<accession>A0A1M6NWW1</accession>
<dbReference type="InterPro" id="IPR023346">
    <property type="entry name" value="Lysozyme-like_dom_sf"/>
</dbReference>
<name>A0A1M6NWW1_REIAG</name>
<keyword evidence="6" id="KW-1185">Reference proteome</keyword>
<dbReference type="EMBL" id="FRAA01000002">
    <property type="protein sequence ID" value="SHK00152.1"/>
    <property type="molecule type" value="Genomic_DNA"/>
</dbReference>
<protein>
    <submittedName>
        <fullName evidence="5">Membrane-bound lytic murein transglycosylase F</fullName>
    </submittedName>
</protein>
<dbReference type="InterPro" id="IPR001638">
    <property type="entry name" value="Solute-binding_3/MltF_N"/>
</dbReference>
<dbReference type="SUPFAM" id="SSF53955">
    <property type="entry name" value="Lysozyme-like"/>
    <property type="match status" value="1"/>
</dbReference>
<dbReference type="Gene3D" id="1.10.530.10">
    <property type="match status" value="1"/>
</dbReference>
<feature type="domain" description="Solute-binding protein family 3/N-terminal" evidence="4">
    <location>
        <begin position="52"/>
        <end position="289"/>
    </location>
</feature>
<dbReference type="Gene3D" id="3.40.190.10">
    <property type="entry name" value="Periplasmic binding protein-like II"/>
    <property type="match status" value="2"/>
</dbReference>
<dbReference type="AlphaFoldDB" id="A0A1M6NWW1"/>
<dbReference type="Proteomes" id="UP000184474">
    <property type="component" value="Unassembled WGS sequence"/>
</dbReference>
<evidence type="ECO:0000256" key="3">
    <source>
        <dbReference type="ARBA" id="ARBA00023237"/>
    </source>
</evidence>
<dbReference type="PANTHER" id="PTHR35936">
    <property type="entry name" value="MEMBRANE-BOUND LYTIC MUREIN TRANSGLYCOSYLASE F"/>
    <property type="match status" value="1"/>
</dbReference>
<evidence type="ECO:0000259" key="4">
    <source>
        <dbReference type="SMART" id="SM00062"/>
    </source>
</evidence>
<dbReference type="Pfam" id="PF01464">
    <property type="entry name" value="SLT"/>
    <property type="match status" value="1"/>
</dbReference>
<evidence type="ECO:0000313" key="5">
    <source>
        <dbReference type="EMBL" id="SHK00152.1"/>
    </source>
</evidence>
<keyword evidence="2" id="KW-0732">Signal</keyword>
<reference evidence="6" key="1">
    <citation type="submission" date="2016-11" db="EMBL/GenBank/DDBJ databases">
        <authorList>
            <person name="Varghese N."/>
            <person name="Submissions S."/>
        </authorList>
    </citation>
    <scope>NUCLEOTIDE SEQUENCE [LARGE SCALE GENOMIC DNA]</scope>
    <source>
        <strain evidence="6">DSM 26134</strain>
    </source>
</reference>
<dbReference type="InterPro" id="IPR008258">
    <property type="entry name" value="Transglycosylase_SLT_dom_1"/>
</dbReference>
<evidence type="ECO:0000256" key="2">
    <source>
        <dbReference type="ARBA" id="ARBA00022729"/>
    </source>
</evidence>
<organism evidence="5 6">
    <name type="scientific">Reichenbachiella agariperforans</name>
    <dbReference type="NCBI Taxonomy" id="156994"/>
    <lineage>
        <taxon>Bacteria</taxon>
        <taxon>Pseudomonadati</taxon>
        <taxon>Bacteroidota</taxon>
        <taxon>Cytophagia</taxon>
        <taxon>Cytophagales</taxon>
        <taxon>Reichenbachiellaceae</taxon>
        <taxon>Reichenbachiella</taxon>
    </lineage>
</organism>
<sequence>MKFNFIPLLPLFFLFFLGCQSPNNQSTDLEIQEIDPDGAIAFDLAAIKERGYLTAIVENSSSGMFLYRGEPMGYEYDLMSLFASSIGVELKFNITRDIAESFQKLNKGEGDVIARNLTITSGRKKHIDFTEPLHLVRQMLVQRKPANWRDMKLHEIEKTLIRNPVELKDKTIHVRPNSSYIPRLKNLSNEIGGDIKIVIETEDLETESIIEMVANGEIAYTVADEDIAQVSARYHSILDVETAVSFPQEIAWGVRKTSPELLKSINDWLVKMKKTNDYYALYDKYYKNYSVNKVIVNSAYYSTDSDNLSPYDSLIKHYADKINWDWRLLAAQISKESRFDPSAKSWIGARGLLQIMPRTGAAYGVSNLFDPNQNLKAGTDHLLWLEEKWYKIPNPDERVKFVLGSFNVGDGHVRDAVKLARKYGADTLLWDGNVAKYLKLKSKKKYFEDPVVTFGYCRGSEPVEYVEDILYRYDRYLQMVPLVDSLTASVE</sequence>
<dbReference type="GO" id="GO:0009279">
    <property type="term" value="C:cell outer membrane"/>
    <property type="evidence" value="ECO:0007669"/>
    <property type="project" value="UniProtKB-SubCell"/>
</dbReference>
<keyword evidence="3" id="KW-0998">Cell outer membrane</keyword>
<dbReference type="PROSITE" id="PS51257">
    <property type="entry name" value="PROKAR_LIPOPROTEIN"/>
    <property type="match status" value="1"/>
</dbReference>
<dbReference type="SUPFAM" id="SSF53850">
    <property type="entry name" value="Periplasmic binding protein-like II"/>
    <property type="match status" value="1"/>
</dbReference>
<keyword evidence="3" id="KW-0472">Membrane</keyword>
<dbReference type="CDD" id="cd13403">
    <property type="entry name" value="MLTF-like"/>
    <property type="match status" value="1"/>
</dbReference>
<dbReference type="RefSeq" id="WP_073121450.1">
    <property type="nucleotide sequence ID" value="NZ_FRAA01000002.1"/>
</dbReference>
<dbReference type="Pfam" id="PF00497">
    <property type="entry name" value="SBP_bac_3"/>
    <property type="match status" value="1"/>
</dbReference>
<gene>
    <name evidence="5" type="ORF">SAMN04488028_102446</name>
</gene>
<dbReference type="STRING" id="156994.SAMN04488028_102446"/>
<dbReference type="CDD" id="cd01009">
    <property type="entry name" value="PBP2_YfhD_N"/>
    <property type="match status" value="1"/>
</dbReference>
<dbReference type="SMART" id="SM00062">
    <property type="entry name" value="PBPb"/>
    <property type="match status" value="1"/>
</dbReference>
<comment type="subcellular location">
    <subcellularLocation>
        <location evidence="1">Cell outer membrane</location>
        <topology evidence="1">Peripheral membrane protein</topology>
    </subcellularLocation>
</comment>
<proteinExistence type="predicted"/>
<evidence type="ECO:0000313" key="6">
    <source>
        <dbReference type="Proteomes" id="UP000184474"/>
    </source>
</evidence>